<protein>
    <recommendedName>
        <fullName evidence="4">PTBP1-like RNA recognition motif 2 domain-containing protein</fullName>
    </recommendedName>
</protein>
<dbReference type="STRING" id="667725.A0A0L0F5G5"/>
<keyword evidence="2" id="KW-0694">RNA-binding</keyword>
<evidence type="ECO:0000256" key="3">
    <source>
        <dbReference type="SAM" id="MobiDB-lite"/>
    </source>
</evidence>
<dbReference type="eggNOG" id="KOG1456">
    <property type="taxonomic scope" value="Eukaryota"/>
</dbReference>
<evidence type="ECO:0000313" key="6">
    <source>
        <dbReference type="Proteomes" id="UP000054560"/>
    </source>
</evidence>
<dbReference type="InterPro" id="IPR021790">
    <property type="entry name" value="PTBP1-like_RRM2"/>
</dbReference>
<evidence type="ECO:0000313" key="5">
    <source>
        <dbReference type="EMBL" id="KNC71428.1"/>
    </source>
</evidence>
<dbReference type="GeneID" id="25916535"/>
<dbReference type="InterPro" id="IPR012677">
    <property type="entry name" value="Nucleotide-bd_a/b_plait_sf"/>
</dbReference>
<proteinExistence type="predicted"/>
<sequence length="119" mass="13334">MDPLATRVLLFNILNPAYAVNADIIHQICTPHGAVCKIVVFTKTGLQSLVEFDCVTAAIRTKEALEGAEIYAGCCELKIDFSRTPELNVRFNDEMHRNYTGQQMPDQRRPSFNQPPPPT</sequence>
<gene>
    <name evidence="5" type="ORF">SARC_16031</name>
</gene>
<keyword evidence="1" id="KW-0677">Repeat</keyword>
<dbReference type="PANTHER" id="PTHR15592">
    <property type="entry name" value="MATRIN 3/NUCLEAR PROTEIN 220-RELATED"/>
    <property type="match status" value="1"/>
</dbReference>
<reference evidence="5 6" key="1">
    <citation type="submission" date="2011-02" db="EMBL/GenBank/DDBJ databases">
        <title>The Genome Sequence of Sphaeroforma arctica JP610.</title>
        <authorList>
            <consortium name="The Broad Institute Genome Sequencing Platform"/>
            <person name="Russ C."/>
            <person name="Cuomo C."/>
            <person name="Young S.K."/>
            <person name="Zeng Q."/>
            <person name="Gargeya S."/>
            <person name="Alvarado L."/>
            <person name="Berlin A."/>
            <person name="Chapman S.B."/>
            <person name="Chen Z."/>
            <person name="Freedman E."/>
            <person name="Gellesch M."/>
            <person name="Goldberg J."/>
            <person name="Griggs A."/>
            <person name="Gujja S."/>
            <person name="Heilman E."/>
            <person name="Heiman D."/>
            <person name="Howarth C."/>
            <person name="Mehta T."/>
            <person name="Neiman D."/>
            <person name="Pearson M."/>
            <person name="Roberts A."/>
            <person name="Saif S."/>
            <person name="Shea T."/>
            <person name="Shenoy N."/>
            <person name="Sisk P."/>
            <person name="Stolte C."/>
            <person name="Sykes S."/>
            <person name="White J."/>
            <person name="Yandava C."/>
            <person name="Burger G."/>
            <person name="Gray M.W."/>
            <person name="Holland P.W.H."/>
            <person name="King N."/>
            <person name="Lang F.B.F."/>
            <person name="Roger A.J."/>
            <person name="Ruiz-Trillo I."/>
            <person name="Haas B."/>
            <person name="Nusbaum C."/>
            <person name="Birren B."/>
        </authorList>
    </citation>
    <scope>NUCLEOTIDE SEQUENCE [LARGE SCALE GENOMIC DNA]</scope>
    <source>
        <strain evidence="5 6">JP610</strain>
    </source>
</reference>
<dbReference type="AlphaFoldDB" id="A0A0L0F5G5"/>
<name>A0A0L0F5G5_9EUKA</name>
<feature type="non-terminal residue" evidence="5">
    <location>
        <position position="119"/>
    </location>
</feature>
<keyword evidence="6" id="KW-1185">Reference proteome</keyword>
<dbReference type="OrthoDB" id="302770at2759"/>
<dbReference type="Pfam" id="PF11835">
    <property type="entry name" value="RRM_8"/>
    <property type="match status" value="1"/>
</dbReference>
<dbReference type="EMBL" id="KQ248827">
    <property type="protein sequence ID" value="KNC71428.1"/>
    <property type="molecule type" value="Genomic_DNA"/>
</dbReference>
<feature type="region of interest" description="Disordered" evidence="3">
    <location>
        <begin position="95"/>
        <end position="119"/>
    </location>
</feature>
<feature type="domain" description="PTBP1-like RNA recognition motif 2" evidence="4">
    <location>
        <begin position="6"/>
        <end position="82"/>
    </location>
</feature>
<dbReference type="GO" id="GO:0003723">
    <property type="term" value="F:RNA binding"/>
    <property type="evidence" value="ECO:0007669"/>
    <property type="project" value="UniProtKB-KW"/>
</dbReference>
<organism evidence="5 6">
    <name type="scientific">Sphaeroforma arctica JP610</name>
    <dbReference type="NCBI Taxonomy" id="667725"/>
    <lineage>
        <taxon>Eukaryota</taxon>
        <taxon>Ichthyosporea</taxon>
        <taxon>Ichthyophonida</taxon>
        <taxon>Sphaeroforma</taxon>
    </lineage>
</organism>
<dbReference type="InterPro" id="IPR035979">
    <property type="entry name" value="RBD_domain_sf"/>
</dbReference>
<evidence type="ECO:0000259" key="4">
    <source>
        <dbReference type="Pfam" id="PF11835"/>
    </source>
</evidence>
<evidence type="ECO:0000256" key="2">
    <source>
        <dbReference type="ARBA" id="ARBA00022884"/>
    </source>
</evidence>
<dbReference type="RefSeq" id="XP_014145330.1">
    <property type="nucleotide sequence ID" value="XM_014289855.1"/>
</dbReference>
<accession>A0A0L0F5G5</accession>
<dbReference type="Proteomes" id="UP000054560">
    <property type="component" value="Unassembled WGS sequence"/>
</dbReference>
<dbReference type="SUPFAM" id="SSF54928">
    <property type="entry name" value="RNA-binding domain, RBD"/>
    <property type="match status" value="1"/>
</dbReference>
<evidence type="ECO:0000256" key="1">
    <source>
        <dbReference type="ARBA" id="ARBA00022737"/>
    </source>
</evidence>
<dbReference type="Gene3D" id="3.30.70.330">
    <property type="match status" value="1"/>
</dbReference>